<gene>
    <name evidence="1" type="ORF">MNBD_GAMMA11-1609</name>
</gene>
<reference evidence="1" key="1">
    <citation type="submission" date="2018-06" db="EMBL/GenBank/DDBJ databases">
        <authorList>
            <person name="Zhirakovskaya E."/>
        </authorList>
    </citation>
    <scope>NUCLEOTIDE SEQUENCE</scope>
</reference>
<name>A0A3B0XZL1_9ZZZZ</name>
<organism evidence="1">
    <name type="scientific">hydrothermal vent metagenome</name>
    <dbReference type="NCBI Taxonomy" id="652676"/>
    <lineage>
        <taxon>unclassified sequences</taxon>
        <taxon>metagenomes</taxon>
        <taxon>ecological metagenomes</taxon>
    </lineage>
</organism>
<proteinExistence type="predicted"/>
<dbReference type="AlphaFoldDB" id="A0A3B0XZL1"/>
<evidence type="ECO:0008006" key="2">
    <source>
        <dbReference type="Google" id="ProtNLM"/>
    </source>
</evidence>
<dbReference type="EMBL" id="UOFG01000153">
    <property type="protein sequence ID" value="VAW61694.1"/>
    <property type="molecule type" value="Genomic_DNA"/>
</dbReference>
<accession>A0A3B0XZL1</accession>
<sequence>MAKLDNILVYHWQAWQGFLISHLVADYCHLEAQYEDTMQTLESRLTPNIRAVLLQINLTHSDIFPAQRNALIQALQQRQIPVLNADINDISKRQLHLLLEKSGLCSAKARQQGFDNELLFVKSNLNWGGEVEQRLPDTLKKPFLSQQHKLVNGWDKYYSARRADIHPALWLDSSIVIEKYIENPEQSFFRVYGFGEAIVIVKAHSAALIKKLNEDPRDSNFCFTREQIMKESCSIPAALQHNIKTFICHYPLAYFCLDIVHDLHNYFIIDLNLTPYSGEQSQNDNATHFLIDGAHQHIKNLQQRELMTV</sequence>
<evidence type="ECO:0000313" key="1">
    <source>
        <dbReference type="EMBL" id="VAW61694.1"/>
    </source>
</evidence>
<protein>
    <recommendedName>
        <fullName evidence="2">ATP-grasp domain-containing protein</fullName>
    </recommendedName>
</protein>